<dbReference type="InterPro" id="IPR000048">
    <property type="entry name" value="IQ_motif_EF-hand-BS"/>
</dbReference>
<evidence type="ECO:0000313" key="3">
    <source>
        <dbReference type="Proteomes" id="UP000192578"/>
    </source>
</evidence>
<evidence type="ECO:0000313" key="2">
    <source>
        <dbReference type="EMBL" id="OQV17869.1"/>
    </source>
</evidence>
<proteinExistence type="predicted"/>
<feature type="compositionally biased region" description="Basic and acidic residues" evidence="1">
    <location>
        <begin position="316"/>
        <end position="327"/>
    </location>
</feature>
<feature type="region of interest" description="Disordered" evidence="1">
    <location>
        <begin position="304"/>
        <end position="329"/>
    </location>
</feature>
<feature type="region of interest" description="Disordered" evidence="1">
    <location>
        <begin position="109"/>
        <end position="146"/>
    </location>
</feature>
<protein>
    <submittedName>
        <fullName evidence="2">Uncharacterized protein</fullName>
    </submittedName>
</protein>
<dbReference type="PROSITE" id="PS50096">
    <property type="entry name" value="IQ"/>
    <property type="match status" value="2"/>
</dbReference>
<gene>
    <name evidence="2" type="ORF">BV898_08000</name>
</gene>
<organism evidence="2 3">
    <name type="scientific">Hypsibius exemplaris</name>
    <name type="common">Freshwater tardigrade</name>
    <dbReference type="NCBI Taxonomy" id="2072580"/>
    <lineage>
        <taxon>Eukaryota</taxon>
        <taxon>Metazoa</taxon>
        <taxon>Ecdysozoa</taxon>
        <taxon>Tardigrada</taxon>
        <taxon>Eutardigrada</taxon>
        <taxon>Parachela</taxon>
        <taxon>Hypsibioidea</taxon>
        <taxon>Hypsibiidae</taxon>
        <taxon>Hypsibius</taxon>
    </lineage>
</organism>
<comment type="caution">
    <text evidence="2">The sequence shown here is derived from an EMBL/GenBank/DDBJ whole genome shotgun (WGS) entry which is preliminary data.</text>
</comment>
<keyword evidence="3" id="KW-1185">Reference proteome</keyword>
<sequence length="386" mass="42718">MYPRSSSISVGKAELMATAPGRRSFAGSASAPRAPQSVLGMTYGYEPKNPYLQEIKSLAATRRWQNQKASARGDRFNATNLGFVLPSQSFAHPKRPTTMETASNKLKHYTATTRRVNPLESTGSLDDLDNESNRTPETDGDDHYADSPVTAYDVEVQVRPRMREKGIQSSEPAVEAVAVRDEVPNAENDEVLEENFRMRRLLDDLKFRLAESAHENESIMEELSQIRGLQRQATPPLAKIDEECQTDPDRPVTNPVATGSALGLVSDVFEDDRVSPLPSVVLSGAAAGRRPSRTISYLNLRGMPDDEVLPGNSPRVSEERRNKDGKASLKSASVLRSVMKGHLTRTQFLDEADEERARRSQTLVQAALRGYLSRRSLLIVLEKGLK</sequence>
<feature type="compositionally biased region" description="Polar residues" evidence="1">
    <location>
        <begin position="109"/>
        <end position="124"/>
    </location>
</feature>
<dbReference type="EMBL" id="MTYJ01000055">
    <property type="protein sequence ID" value="OQV17869.1"/>
    <property type="molecule type" value="Genomic_DNA"/>
</dbReference>
<dbReference type="Pfam" id="PF00612">
    <property type="entry name" value="IQ"/>
    <property type="match status" value="1"/>
</dbReference>
<evidence type="ECO:0000256" key="1">
    <source>
        <dbReference type="SAM" id="MobiDB-lite"/>
    </source>
</evidence>
<accession>A0A1W0WRQ5</accession>
<reference evidence="3" key="1">
    <citation type="submission" date="2017-01" db="EMBL/GenBank/DDBJ databases">
        <title>Comparative genomics of anhydrobiosis in the tardigrade Hypsibius dujardini.</title>
        <authorList>
            <person name="Yoshida Y."/>
            <person name="Koutsovoulos G."/>
            <person name="Laetsch D."/>
            <person name="Stevens L."/>
            <person name="Kumar S."/>
            <person name="Horikawa D."/>
            <person name="Ishino K."/>
            <person name="Komine S."/>
            <person name="Tomita M."/>
            <person name="Blaxter M."/>
            <person name="Arakawa K."/>
        </authorList>
    </citation>
    <scope>NUCLEOTIDE SEQUENCE [LARGE SCALE GENOMIC DNA]</scope>
    <source>
        <strain evidence="3">Z151</strain>
    </source>
</reference>
<dbReference type="AlphaFoldDB" id="A0A1W0WRQ5"/>
<dbReference type="Proteomes" id="UP000192578">
    <property type="component" value="Unassembled WGS sequence"/>
</dbReference>
<feature type="compositionally biased region" description="Basic and acidic residues" evidence="1">
    <location>
        <begin position="131"/>
        <end position="145"/>
    </location>
</feature>
<name>A0A1W0WRQ5_HYPEX</name>